<keyword evidence="7" id="KW-0472">Membrane</keyword>
<comment type="similarity">
    <text evidence="1 7">Belongs to the CcmH/CycL/Ccl2/NrfF family.</text>
</comment>
<accession>A0A1G4R9U5</accession>
<comment type="function">
    <text evidence="7">Possible subunit of a heme lyase.</text>
</comment>
<dbReference type="GO" id="GO:0005886">
    <property type="term" value="C:plasma membrane"/>
    <property type="evidence" value="ECO:0007669"/>
    <property type="project" value="TreeGrafter"/>
</dbReference>
<dbReference type="GO" id="GO:0017004">
    <property type="term" value="P:cytochrome complex assembly"/>
    <property type="evidence" value="ECO:0007669"/>
    <property type="project" value="UniProtKB-KW"/>
</dbReference>
<gene>
    <name evidence="9" type="ORF">SAMN02927928_1700</name>
</gene>
<dbReference type="Gene3D" id="1.10.8.640">
    <property type="entry name" value="Cytochrome C biogenesis protein"/>
    <property type="match status" value="1"/>
</dbReference>
<keyword evidence="3 7" id="KW-0479">Metal-binding</keyword>
<keyword evidence="5" id="KW-0201">Cytochrome c-type biogenesis</keyword>
<keyword evidence="10" id="KW-1185">Reference proteome</keyword>
<evidence type="ECO:0000256" key="6">
    <source>
        <dbReference type="ARBA" id="ARBA00023004"/>
    </source>
</evidence>
<dbReference type="GO" id="GO:0046872">
    <property type="term" value="F:metal ion binding"/>
    <property type="evidence" value="ECO:0007669"/>
    <property type="project" value="UniProtKB-KW"/>
</dbReference>
<evidence type="ECO:0000256" key="5">
    <source>
        <dbReference type="ARBA" id="ARBA00022748"/>
    </source>
</evidence>
<keyword evidence="7" id="KW-1133">Transmembrane helix</keyword>
<dbReference type="InterPro" id="IPR038297">
    <property type="entry name" value="CcmH/CycL/NrfF/Ccl2_sf"/>
</dbReference>
<sequence>MIWFLLIFPLHAFSATPQDEARGRQLFTEVRCVQCQSESIADSDAQIAGDMRREIRADIAAGKTNAQIRKELFAHYGDYVLFRPRFSMGNLLLWLLPPLIAIIGGAILWASRRKPEKSGDYALSADEEKKLRDILKKHD</sequence>
<dbReference type="OrthoDB" id="9804975at2"/>
<dbReference type="EMBL" id="FMTS01000002">
    <property type="protein sequence ID" value="SCW53537.1"/>
    <property type="molecule type" value="Genomic_DNA"/>
</dbReference>
<dbReference type="InterPro" id="IPR005616">
    <property type="entry name" value="CcmH/CycL/Ccl2/NrfF_N"/>
</dbReference>
<name>A0A1G4R9U5_9CAUL</name>
<dbReference type="CDD" id="cd16378">
    <property type="entry name" value="CcmH_N"/>
    <property type="match status" value="1"/>
</dbReference>
<keyword evidence="7" id="KW-0812">Transmembrane</keyword>
<dbReference type="PANTHER" id="PTHR47870:SF1">
    <property type="entry name" value="CYTOCHROME C-TYPE BIOGENESIS PROTEIN CCMH"/>
    <property type="match status" value="1"/>
</dbReference>
<evidence type="ECO:0000256" key="4">
    <source>
        <dbReference type="ARBA" id="ARBA00022729"/>
    </source>
</evidence>
<dbReference type="Pfam" id="PF03918">
    <property type="entry name" value="CcmH"/>
    <property type="match status" value="1"/>
</dbReference>
<feature type="transmembrane region" description="Helical" evidence="7">
    <location>
        <begin position="91"/>
        <end position="110"/>
    </location>
</feature>
<evidence type="ECO:0000256" key="2">
    <source>
        <dbReference type="ARBA" id="ARBA00022617"/>
    </source>
</evidence>
<evidence type="ECO:0000259" key="8">
    <source>
        <dbReference type="Pfam" id="PF03918"/>
    </source>
</evidence>
<dbReference type="InterPro" id="IPR051263">
    <property type="entry name" value="C-type_cytochrome_biogenesis"/>
</dbReference>
<protein>
    <recommendedName>
        <fullName evidence="7">Cytochrome c-type biogenesis protein</fullName>
    </recommendedName>
</protein>
<evidence type="ECO:0000256" key="7">
    <source>
        <dbReference type="RuleBase" id="RU364112"/>
    </source>
</evidence>
<keyword evidence="6 7" id="KW-0408">Iron</keyword>
<evidence type="ECO:0000256" key="3">
    <source>
        <dbReference type="ARBA" id="ARBA00022723"/>
    </source>
</evidence>
<dbReference type="STRING" id="260084.SAMN02927928_1700"/>
<dbReference type="Proteomes" id="UP000199150">
    <property type="component" value="Unassembled WGS sequence"/>
</dbReference>
<organism evidence="9 10">
    <name type="scientific">Asticcacaulis taihuensis</name>
    <dbReference type="NCBI Taxonomy" id="260084"/>
    <lineage>
        <taxon>Bacteria</taxon>
        <taxon>Pseudomonadati</taxon>
        <taxon>Pseudomonadota</taxon>
        <taxon>Alphaproteobacteria</taxon>
        <taxon>Caulobacterales</taxon>
        <taxon>Caulobacteraceae</taxon>
        <taxon>Asticcacaulis</taxon>
    </lineage>
</organism>
<keyword evidence="2 7" id="KW-0349">Heme</keyword>
<proteinExistence type="inferred from homology"/>
<evidence type="ECO:0000313" key="10">
    <source>
        <dbReference type="Proteomes" id="UP000199150"/>
    </source>
</evidence>
<feature type="domain" description="CcmH/CycL/Ccl2/NrfF N-terminal" evidence="8">
    <location>
        <begin position="15"/>
        <end position="135"/>
    </location>
</feature>
<dbReference type="AlphaFoldDB" id="A0A1G4R9U5"/>
<evidence type="ECO:0000256" key="1">
    <source>
        <dbReference type="ARBA" id="ARBA00010342"/>
    </source>
</evidence>
<evidence type="ECO:0000313" key="9">
    <source>
        <dbReference type="EMBL" id="SCW53537.1"/>
    </source>
</evidence>
<reference evidence="10" key="1">
    <citation type="submission" date="2016-10" db="EMBL/GenBank/DDBJ databases">
        <authorList>
            <person name="Varghese N."/>
            <person name="Submissions S."/>
        </authorList>
    </citation>
    <scope>NUCLEOTIDE SEQUENCE [LARGE SCALE GENOMIC DNA]</scope>
    <source>
        <strain evidence="10">CGMCC 1.3431</strain>
    </source>
</reference>
<keyword evidence="4 7" id="KW-0732">Signal</keyword>
<dbReference type="PANTHER" id="PTHR47870">
    <property type="entry name" value="CYTOCHROME C-TYPE BIOGENESIS PROTEIN CCMH"/>
    <property type="match status" value="1"/>
</dbReference>